<dbReference type="OrthoDB" id="660555at2759"/>
<dbReference type="GO" id="GO:0005085">
    <property type="term" value="F:guanyl-nucleotide exchange factor activity"/>
    <property type="evidence" value="ECO:0007669"/>
    <property type="project" value="UniProtKB-KW"/>
</dbReference>
<accession>A0A0H2RQP9</accession>
<dbReference type="PROSITE" id="PS50219">
    <property type="entry name" value="CNH"/>
    <property type="match status" value="1"/>
</dbReference>
<dbReference type="InterPro" id="IPR001180">
    <property type="entry name" value="CNH_dom"/>
</dbReference>
<dbReference type="Pfam" id="PF00780">
    <property type="entry name" value="CNH"/>
    <property type="match status" value="1"/>
</dbReference>
<dbReference type="EMBL" id="KQ085991">
    <property type="protein sequence ID" value="KLO11808.1"/>
    <property type="molecule type" value="Genomic_DNA"/>
</dbReference>
<gene>
    <name evidence="3" type="ORF">SCHPADRAFT_450429</name>
</gene>
<dbReference type="Proteomes" id="UP000053477">
    <property type="component" value="Unassembled WGS sequence"/>
</dbReference>
<evidence type="ECO:0000259" key="2">
    <source>
        <dbReference type="PROSITE" id="PS50219"/>
    </source>
</evidence>
<dbReference type="PANTHER" id="PTHR46572:SF1">
    <property type="entry name" value="RHO1 GUANINE NUCLEOTIDE EXCHANGE FACTOR TUS1"/>
    <property type="match status" value="1"/>
</dbReference>
<proteinExistence type="predicted"/>
<feature type="domain" description="CNH" evidence="2">
    <location>
        <begin position="1"/>
        <end position="258"/>
    </location>
</feature>
<name>A0A0H2RQP9_9AGAM</name>
<dbReference type="InterPro" id="IPR052233">
    <property type="entry name" value="Rho-type_GEFs"/>
</dbReference>
<reference evidence="3 4" key="1">
    <citation type="submission" date="2015-04" db="EMBL/GenBank/DDBJ databases">
        <title>Complete genome sequence of Schizopora paradoxa KUC8140, a cosmopolitan wood degrader in East Asia.</title>
        <authorList>
            <consortium name="DOE Joint Genome Institute"/>
            <person name="Min B."/>
            <person name="Park H."/>
            <person name="Jang Y."/>
            <person name="Kim J.-J."/>
            <person name="Kim K.H."/>
            <person name="Pangilinan J."/>
            <person name="Lipzen A."/>
            <person name="Riley R."/>
            <person name="Grigoriev I.V."/>
            <person name="Spatafora J.W."/>
            <person name="Choi I.-G."/>
        </authorList>
    </citation>
    <scope>NUCLEOTIDE SEQUENCE [LARGE SCALE GENOMIC DNA]</scope>
    <source>
        <strain evidence="3 4">KUC8140</strain>
    </source>
</reference>
<sequence>MCDTIGTYFVVLANKRILSYPIDALVTAMQNANASELKAEELRDEAIEFFRVGTMPVGGKQVLLMMHKKKKDYVFRTIELEVAGSPKAFKRTREFAFLGPLPCFDMSFLKTSFAIFRSPGFEIMDPTSFTSVTIPHKDDKGLSKKMHKRLKAKGSDVEKPLGIFRANEEEYIICYEGLGLYVTRHGDASRGGDYPEAGAKGKVEWTHRVRQIALHASHLFLFGAAAGGVEVRSVALGEVVQTIRLEDEVGGAKPTPTRCLWGEGALGAAELFALVEKGSQRLIVKVVEVKE</sequence>
<keyword evidence="1" id="KW-0344">Guanine-nucleotide releasing factor</keyword>
<organism evidence="3 4">
    <name type="scientific">Schizopora paradoxa</name>
    <dbReference type="NCBI Taxonomy" id="27342"/>
    <lineage>
        <taxon>Eukaryota</taxon>
        <taxon>Fungi</taxon>
        <taxon>Dikarya</taxon>
        <taxon>Basidiomycota</taxon>
        <taxon>Agaricomycotina</taxon>
        <taxon>Agaricomycetes</taxon>
        <taxon>Hymenochaetales</taxon>
        <taxon>Schizoporaceae</taxon>
        <taxon>Schizopora</taxon>
    </lineage>
</organism>
<dbReference type="InParanoid" id="A0A0H2RQP9"/>
<evidence type="ECO:0000313" key="3">
    <source>
        <dbReference type="EMBL" id="KLO11808.1"/>
    </source>
</evidence>
<keyword evidence="4" id="KW-1185">Reference proteome</keyword>
<evidence type="ECO:0000313" key="4">
    <source>
        <dbReference type="Proteomes" id="UP000053477"/>
    </source>
</evidence>
<evidence type="ECO:0000256" key="1">
    <source>
        <dbReference type="ARBA" id="ARBA00022658"/>
    </source>
</evidence>
<dbReference type="PANTHER" id="PTHR46572">
    <property type="entry name" value="RHO1 GDP-GTP EXCHANGE PROTEIN 1-RELATED"/>
    <property type="match status" value="1"/>
</dbReference>
<dbReference type="AlphaFoldDB" id="A0A0H2RQP9"/>
<dbReference type="STRING" id="27342.A0A0H2RQP9"/>
<protein>
    <recommendedName>
        <fullName evidence="2">CNH domain-containing protein</fullName>
    </recommendedName>
</protein>